<protein>
    <recommendedName>
        <fullName evidence="3">Nitroreductase family deazaflavin-dependent oxidoreductase</fullName>
    </recommendedName>
</protein>
<name>A0A8J3WY60_9ACTN</name>
<dbReference type="EMBL" id="BOOK01000089">
    <property type="protein sequence ID" value="GII06010.1"/>
    <property type="molecule type" value="Genomic_DNA"/>
</dbReference>
<proteinExistence type="predicted"/>
<dbReference type="GO" id="GO:0016491">
    <property type="term" value="F:oxidoreductase activity"/>
    <property type="evidence" value="ECO:0007669"/>
    <property type="project" value="InterPro"/>
</dbReference>
<evidence type="ECO:0000313" key="2">
    <source>
        <dbReference type="Proteomes" id="UP000634476"/>
    </source>
</evidence>
<sequence>MPIHVSAPLYALKRWMYRHGRPGRLARALIRLDVLQFAWGRLVPRRAAVLEVPGRTSGRTVAVPVVVADHDGGEYLVSMLGEEANWVRNVRAAGGRAVLRRGGRRPVLLQEVAVAQRAPILRRYLALAPGARPHIPVSRRAPLESFEAVAPHHPVFRIHPAPSHDPGVRR</sequence>
<dbReference type="RefSeq" id="WP_203880210.1">
    <property type="nucleotide sequence ID" value="NZ_BOOK01000089.1"/>
</dbReference>
<evidence type="ECO:0000313" key="1">
    <source>
        <dbReference type="EMBL" id="GII06010.1"/>
    </source>
</evidence>
<accession>A0A8J3WY60</accession>
<reference evidence="1" key="1">
    <citation type="submission" date="2021-01" db="EMBL/GenBank/DDBJ databases">
        <title>Whole genome shotgun sequence of Planobispora takensis NBRC 109077.</title>
        <authorList>
            <person name="Komaki H."/>
            <person name="Tamura T."/>
        </authorList>
    </citation>
    <scope>NUCLEOTIDE SEQUENCE</scope>
    <source>
        <strain evidence="1">NBRC 109077</strain>
    </source>
</reference>
<evidence type="ECO:0008006" key="3">
    <source>
        <dbReference type="Google" id="ProtNLM"/>
    </source>
</evidence>
<comment type="caution">
    <text evidence="1">The sequence shown here is derived from an EMBL/GenBank/DDBJ whole genome shotgun (WGS) entry which is preliminary data.</text>
</comment>
<dbReference type="InterPro" id="IPR012349">
    <property type="entry name" value="Split_barrel_FMN-bd"/>
</dbReference>
<gene>
    <name evidence="1" type="ORF">Pta02_80180</name>
</gene>
<dbReference type="Pfam" id="PF04075">
    <property type="entry name" value="F420H2_quin_red"/>
    <property type="match status" value="1"/>
</dbReference>
<keyword evidence="2" id="KW-1185">Reference proteome</keyword>
<dbReference type="Gene3D" id="2.30.110.10">
    <property type="entry name" value="Electron Transport, Fmn-binding Protein, Chain A"/>
    <property type="match status" value="1"/>
</dbReference>
<dbReference type="InterPro" id="IPR004378">
    <property type="entry name" value="F420H2_quin_Rdtase"/>
</dbReference>
<dbReference type="Proteomes" id="UP000634476">
    <property type="component" value="Unassembled WGS sequence"/>
</dbReference>
<dbReference type="AlphaFoldDB" id="A0A8J3WY60"/>
<organism evidence="1 2">
    <name type="scientific">Planobispora takensis</name>
    <dbReference type="NCBI Taxonomy" id="1367882"/>
    <lineage>
        <taxon>Bacteria</taxon>
        <taxon>Bacillati</taxon>
        <taxon>Actinomycetota</taxon>
        <taxon>Actinomycetes</taxon>
        <taxon>Streptosporangiales</taxon>
        <taxon>Streptosporangiaceae</taxon>
        <taxon>Planobispora</taxon>
    </lineage>
</organism>